<comment type="subcellular location">
    <subcellularLocation>
        <location evidence="2">Nucleus</location>
    </subcellularLocation>
</comment>
<evidence type="ECO:0000256" key="4">
    <source>
        <dbReference type="ARBA" id="ARBA00022722"/>
    </source>
</evidence>
<feature type="region of interest" description="Disordered" evidence="8">
    <location>
        <begin position="152"/>
        <end position="211"/>
    </location>
</feature>
<evidence type="ECO:0000256" key="1">
    <source>
        <dbReference type="ARBA" id="ARBA00001968"/>
    </source>
</evidence>
<accession>A0AA38WI27</accession>
<keyword evidence="7" id="KW-0539">Nucleus</keyword>
<organism evidence="12 13">
    <name type="scientific">Centaurea solstitialis</name>
    <name type="common">yellow star-thistle</name>
    <dbReference type="NCBI Taxonomy" id="347529"/>
    <lineage>
        <taxon>Eukaryota</taxon>
        <taxon>Viridiplantae</taxon>
        <taxon>Streptophyta</taxon>
        <taxon>Embryophyta</taxon>
        <taxon>Tracheophyta</taxon>
        <taxon>Spermatophyta</taxon>
        <taxon>Magnoliopsida</taxon>
        <taxon>eudicotyledons</taxon>
        <taxon>Gunneridae</taxon>
        <taxon>Pentapetalae</taxon>
        <taxon>asterids</taxon>
        <taxon>campanulids</taxon>
        <taxon>Asterales</taxon>
        <taxon>Asteraceae</taxon>
        <taxon>Carduoideae</taxon>
        <taxon>Cardueae</taxon>
        <taxon>Centaureinae</taxon>
        <taxon>Centaurea</taxon>
    </lineage>
</organism>
<evidence type="ECO:0000256" key="3">
    <source>
        <dbReference type="ARBA" id="ARBA00006958"/>
    </source>
</evidence>
<dbReference type="PANTHER" id="PTHR22930">
    <property type="match status" value="1"/>
</dbReference>
<dbReference type="GO" id="GO:0046872">
    <property type="term" value="F:metal ion binding"/>
    <property type="evidence" value="ECO:0007669"/>
    <property type="project" value="UniProtKB-KW"/>
</dbReference>
<dbReference type="InterPro" id="IPR024752">
    <property type="entry name" value="Myb/SANT-like_dom"/>
</dbReference>
<dbReference type="PANTHER" id="PTHR22930:SF265">
    <property type="entry name" value="MYB_SANT-LIKE DOMAIN, HARBINGER TRANSPOSASE-DERIVED NUCLEASE DOMAIN-CONTAINING PROTEIN"/>
    <property type="match status" value="1"/>
</dbReference>
<feature type="domain" description="DDE Tnp4" evidence="10">
    <location>
        <begin position="461"/>
        <end position="623"/>
    </location>
</feature>
<evidence type="ECO:0000256" key="8">
    <source>
        <dbReference type="SAM" id="MobiDB-lite"/>
    </source>
</evidence>
<dbReference type="Pfam" id="PF13359">
    <property type="entry name" value="DDE_Tnp_4"/>
    <property type="match status" value="1"/>
</dbReference>
<evidence type="ECO:0000256" key="5">
    <source>
        <dbReference type="ARBA" id="ARBA00022723"/>
    </source>
</evidence>
<feature type="domain" description="Myb/SANT-like" evidence="9">
    <location>
        <begin position="23"/>
        <end position="109"/>
    </location>
</feature>
<evidence type="ECO:0000313" key="13">
    <source>
        <dbReference type="Proteomes" id="UP001172457"/>
    </source>
</evidence>
<name>A0AA38WI27_9ASTR</name>
<evidence type="ECO:0008006" key="14">
    <source>
        <dbReference type="Google" id="ProtNLM"/>
    </source>
</evidence>
<feature type="non-terminal residue" evidence="12">
    <location>
        <position position="684"/>
    </location>
</feature>
<dbReference type="Pfam" id="PF26138">
    <property type="entry name" value="DUF8040"/>
    <property type="match status" value="1"/>
</dbReference>
<evidence type="ECO:0000256" key="6">
    <source>
        <dbReference type="ARBA" id="ARBA00022801"/>
    </source>
</evidence>
<keyword evidence="6" id="KW-0378">Hydrolase</keyword>
<comment type="similarity">
    <text evidence="3">Belongs to the HARBI1 family.</text>
</comment>
<dbReference type="InterPro" id="IPR027806">
    <property type="entry name" value="HARBI1_dom"/>
</dbReference>
<sequence length="684" mass="79246">MELVGESPHQKKRRITWKKEGLVQTFLEACLHEMIKNGREGSSLKAQSWKNVGEQLRKKHNFIVDQRQMKNHYDYIKGKYTAFQKLKNKTGNVYDPTTNTFNLTEEEWKIEISGNKYMEPLRSTGLLFPDLCVQLFDGVASIGLESYGTASTIPDPYDSDPNLNEDVEGVPETQDTEGAATTQETGGRTSTQECSSRPPVQSRKRKGKEACNSNKAQVEETILKVMNVMLEKHGASTNDIDDCLKKLAELGWDAPLHNMALFVLSESADYRKMWMHLEPANCEGWIRLTARKLNSCLLESYEELLLVLIIYWYWKYVHSPRIECIRDNNSALTGHAYTLELLKGSNTQCVELMRMSREAYILLCNHFKQKNWLQDSRNITVEEKIAIFCTIIGHNERYRMVKRRFPHSTETIHRYFREVLRAMMKFAKEVIRPTSFEETHNTLECQRNLRRIFPGAIGALDGTLIHAIVPVDQQARCRGRGKGECYQNVLGICDFNMLFTYVWVGWEGIAHDARVLREVAFSPTSGFPFPPRDKYYLWDAAYANTRGFMTPYRNTRYWLADFRRQRALTKKKRKVQPCSCTTQKCIERAYGVLKARFPILKQMAPYPFRIQRNVAIACFAVHNFIRRCNIHDQLFMDFDNDPMFIAEGQEEIEGGDEDDMDGRPYGSQNNEYMANLRDQIANQL</sequence>
<feature type="compositionally biased region" description="Low complexity" evidence="8">
    <location>
        <begin position="172"/>
        <end position="189"/>
    </location>
</feature>
<feature type="compositionally biased region" description="Polar residues" evidence="8">
    <location>
        <begin position="190"/>
        <end position="199"/>
    </location>
</feature>
<dbReference type="Pfam" id="PF12776">
    <property type="entry name" value="Myb_DNA-bind_3"/>
    <property type="match status" value="1"/>
</dbReference>
<comment type="cofactor">
    <cofactor evidence="1">
        <name>a divalent metal cation</name>
        <dbReference type="ChEBI" id="CHEBI:60240"/>
    </cofactor>
</comment>
<evidence type="ECO:0000259" key="9">
    <source>
        <dbReference type="Pfam" id="PF12776"/>
    </source>
</evidence>
<protein>
    <recommendedName>
        <fullName evidence="14">Myb/SANT-like domain-containing protein</fullName>
    </recommendedName>
</protein>
<keyword evidence="5" id="KW-0479">Metal-binding</keyword>
<dbReference type="AlphaFoldDB" id="A0AA38WI27"/>
<reference evidence="12" key="1">
    <citation type="submission" date="2023-03" db="EMBL/GenBank/DDBJ databases">
        <title>Chromosome-scale reference genome and RAD-based genetic map of yellow starthistle (Centaurea solstitialis) reveal putative structural variation and QTLs associated with invader traits.</title>
        <authorList>
            <person name="Reatini B."/>
            <person name="Cang F.A."/>
            <person name="Jiang Q."/>
            <person name="Mckibben M.T.W."/>
            <person name="Barker M.S."/>
            <person name="Rieseberg L.H."/>
            <person name="Dlugosch K.M."/>
        </authorList>
    </citation>
    <scope>NUCLEOTIDE SEQUENCE</scope>
    <source>
        <strain evidence="12">CAN-66</strain>
        <tissue evidence="12">Leaf</tissue>
    </source>
</reference>
<evidence type="ECO:0000259" key="11">
    <source>
        <dbReference type="Pfam" id="PF26138"/>
    </source>
</evidence>
<keyword evidence="4" id="KW-0540">Nuclease</keyword>
<feature type="domain" description="DUF8040" evidence="11">
    <location>
        <begin position="329"/>
        <end position="425"/>
    </location>
</feature>
<dbReference type="Proteomes" id="UP001172457">
    <property type="component" value="Chromosome 2"/>
</dbReference>
<dbReference type="EMBL" id="JARYMX010000002">
    <property type="protein sequence ID" value="KAJ9561707.1"/>
    <property type="molecule type" value="Genomic_DNA"/>
</dbReference>
<evidence type="ECO:0000256" key="7">
    <source>
        <dbReference type="ARBA" id="ARBA00023242"/>
    </source>
</evidence>
<dbReference type="GO" id="GO:0016787">
    <property type="term" value="F:hydrolase activity"/>
    <property type="evidence" value="ECO:0007669"/>
    <property type="project" value="UniProtKB-KW"/>
</dbReference>
<dbReference type="InterPro" id="IPR045249">
    <property type="entry name" value="HARBI1-like"/>
</dbReference>
<evidence type="ECO:0000256" key="2">
    <source>
        <dbReference type="ARBA" id="ARBA00004123"/>
    </source>
</evidence>
<proteinExistence type="inferred from homology"/>
<comment type="caution">
    <text evidence="12">The sequence shown here is derived from an EMBL/GenBank/DDBJ whole genome shotgun (WGS) entry which is preliminary data.</text>
</comment>
<gene>
    <name evidence="12" type="ORF">OSB04_006867</name>
</gene>
<evidence type="ECO:0000313" key="12">
    <source>
        <dbReference type="EMBL" id="KAJ9561707.1"/>
    </source>
</evidence>
<dbReference type="InterPro" id="IPR058353">
    <property type="entry name" value="DUF8040"/>
</dbReference>
<evidence type="ECO:0000259" key="10">
    <source>
        <dbReference type="Pfam" id="PF13359"/>
    </source>
</evidence>
<keyword evidence="13" id="KW-1185">Reference proteome</keyword>
<dbReference type="GO" id="GO:0005634">
    <property type="term" value="C:nucleus"/>
    <property type="evidence" value="ECO:0007669"/>
    <property type="project" value="UniProtKB-SubCell"/>
</dbReference>
<dbReference type="GO" id="GO:0004518">
    <property type="term" value="F:nuclease activity"/>
    <property type="evidence" value="ECO:0007669"/>
    <property type="project" value="UniProtKB-KW"/>
</dbReference>